<organism evidence="2 3">
    <name type="scientific">Liparis tanakae</name>
    <name type="common">Tanaka's snailfish</name>
    <dbReference type="NCBI Taxonomy" id="230148"/>
    <lineage>
        <taxon>Eukaryota</taxon>
        <taxon>Metazoa</taxon>
        <taxon>Chordata</taxon>
        <taxon>Craniata</taxon>
        <taxon>Vertebrata</taxon>
        <taxon>Euteleostomi</taxon>
        <taxon>Actinopterygii</taxon>
        <taxon>Neopterygii</taxon>
        <taxon>Teleostei</taxon>
        <taxon>Neoteleostei</taxon>
        <taxon>Acanthomorphata</taxon>
        <taxon>Eupercaria</taxon>
        <taxon>Perciformes</taxon>
        <taxon>Cottioidei</taxon>
        <taxon>Cottales</taxon>
        <taxon>Liparidae</taxon>
        <taxon>Liparis</taxon>
    </lineage>
</organism>
<sequence>MKAKQQRHTGGGAVKEKKKEDDEERVTVLGLEAEPQRDCLTETGPTKISDIDSVTLACDDTTNSKPVVMR</sequence>
<reference evidence="2 3" key="1">
    <citation type="submission" date="2019-03" db="EMBL/GenBank/DDBJ databases">
        <title>First draft genome of Liparis tanakae, snailfish: a comprehensive survey of snailfish specific genes.</title>
        <authorList>
            <person name="Kim W."/>
            <person name="Song I."/>
            <person name="Jeong J.-H."/>
            <person name="Kim D."/>
            <person name="Kim S."/>
            <person name="Ryu S."/>
            <person name="Song J.Y."/>
            <person name="Lee S.K."/>
        </authorList>
    </citation>
    <scope>NUCLEOTIDE SEQUENCE [LARGE SCALE GENOMIC DNA]</scope>
    <source>
        <tissue evidence="2">Muscle</tissue>
    </source>
</reference>
<evidence type="ECO:0000256" key="1">
    <source>
        <dbReference type="SAM" id="MobiDB-lite"/>
    </source>
</evidence>
<dbReference type="EMBL" id="SRLO01000583">
    <property type="protein sequence ID" value="TNN51400.1"/>
    <property type="molecule type" value="Genomic_DNA"/>
</dbReference>
<gene>
    <name evidence="2" type="ORF">EYF80_038373</name>
</gene>
<evidence type="ECO:0000313" key="2">
    <source>
        <dbReference type="EMBL" id="TNN51400.1"/>
    </source>
</evidence>
<dbReference type="Proteomes" id="UP000314294">
    <property type="component" value="Unassembled WGS sequence"/>
</dbReference>
<feature type="region of interest" description="Disordered" evidence="1">
    <location>
        <begin position="1"/>
        <end position="25"/>
    </location>
</feature>
<name>A0A4Z2GDP9_9TELE</name>
<comment type="caution">
    <text evidence="2">The sequence shown here is derived from an EMBL/GenBank/DDBJ whole genome shotgun (WGS) entry which is preliminary data.</text>
</comment>
<proteinExistence type="predicted"/>
<evidence type="ECO:0000313" key="3">
    <source>
        <dbReference type="Proteomes" id="UP000314294"/>
    </source>
</evidence>
<keyword evidence="3" id="KW-1185">Reference proteome</keyword>
<protein>
    <submittedName>
        <fullName evidence="2">Uncharacterized protein</fullName>
    </submittedName>
</protein>
<dbReference type="AlphaFoldDB" id="A0A4Z2GDP9"/>
<accession>A0A4Z2GDP9</accession>